<dbReference type="CDD" id="cd16926">
    <property type="entry name" value="HATPase_MutL-MLH-PMS-like"/>
    <property type="match status" value="1"/>
</dbReference>
<dbReference type="FunFam" id="3.30.565.10:FF:000003">
    <property type="entry name" value="DNA mismatch repair endonuclease MutL"/>
    <property type="match status" value="1"/>
</dbReference>
<dbReference type="STRING" id="1465756.BIV18_01005"/>
<reference evidence="7 8" key="1">
    <citation type="journal article" date="2016" name="Appl. Environ. Microbiol.">
        <title>Function and Phylogeny of Bacterial Butyryl Coenzyme A:Acetate Transferases and Their Diversity in the Proximal Colon of Swine.</title>
        <authorList>
            <person name="Trachsel J."/>
            <person name="Bayles D.O."/>
            <person name="Looft T."/>
            <person name="Levine U.Y."/>
            <person name="Allen H.K."/>
        </authorList>
    </citation>
    <scope>NUCLEOTIDE SEQUENCE [LARGE SCALE GENOMIC DNA]</scope>
    <source>
        <strain evidence="7 8">35-6-1</strain>
    </source>
</reference>
<protein>
    <recommendedName>
        <fullName evidence="4">DNA mismatch repair protein MutL</fullName>
    </recommendedName>
</protein>
<evidence type="ECO:0000256" key="1">
    <source>
        <dbReference type="ARBA" id="ARBA00006082"/>
    </source>
</evidence>
<comment type="caution">
    <text evidence="7">The sequence shown here is derived from an EMBL/GenBank/DDBJ whole genome shotgun (WGS) entry which is preliminary data.</text>
</comment>
<dbReference type="SMART" id="SM01340">
    <property type="entry name" value="DNA_mis_repair"/>
    <property type="match status" value="1"/>
</dbReference>
<dbReference type="PANTHER" id="PTHR10073:SF12">
    <property type="entry name" value="DNA MISMATCH REPAIR PROTEIN MLH1"/>
    <property type="match status" value="1"/>
</dbReference>
<evidence type="ECO:0000256" key="3">
    <source>
        <dbReference type="ARBA" id="ARBA00023204"/>
    </source>
</evidence>
<dbReference type="Pfam" id="PF13589">
    <property type="entry name" value="HATPase_c_3"/>
    <property type="match status" value="1"/>
</dbReference>
<dbReference type="HAMAP" id="MF_00149">
    <property type="entry name" value="DNA_mis_repair"/>
    <property type="match status" value="1"/>
</dbReference>
<evidence type="ECO:0000259" key="6">
    <source>
        <dbReference type="SMART" id="SM01340"/>
    </source>
</evidence>
<dbReference type="GO" id="GO:0005524">
    <property type="term" value="F:ATP binding"/>
    <property type="evidence" value="ECO:0007669"/>
    <property type="project" value="InterPro"/>
</dbReference>
<dbReference type="SMART" id="SM00853">
    <property type="entry name" value="MutL_C"/>
    <property type="match status" value="1"/>
</dbReference>
<proteinExistence type="inferred from homology"/>
<dbReference type="InterPro" id="IPR020568">
    <property type="entry name" value="Ribosomal_Su5_D2-typ_SF"/>
</dbReference>
<evidence type="ECO:0000256" key="2">
    <source>
        <dbReference type="ARBA" id="ARBA00022763"/>
    </source>
</evidence>
<dbReference type="Gene3D" id="3.30.230.10">
    <property type="match status" value="1"/>
</dbReference>
<dbReference type="InterPro" id="IPR013507">
    <property type="entry name" value="DNA_mismatch_S5_2-like"/>
</dbReference>
<dbReference type="GO" id="GO:0030983">
    <property type="term" value="F:mismatched DNA binding"/>
    <property type="evidence" value="ECO:0007669"/>
    <property type="project" value="InterPro"/>
</dbReference>
<dbReference type="Gene3D" id="3.30.1370.100">
    <property type="entry name" value="MutL, C-terminal domain, regulatory subdomain"/>
    <property type="match status" value="1"/>
</dbReference>
<name>A0A1U7LXS2_9FIRM</name>
<dbReference type="AlphaFoldDB" id="A0A1U7LXS2"/>
<evidence type="ECO:0000259" key="5">
    <source>
        <dbReference type="SMART" id="SM00853"/>
    </source>
</evidence>
<dbReference type="InterPro" id="IPR014721">
    <property type="entry name" value="Ribsml_uS5_D2-typ_fold_subgr"/>
</dbReference>
<dbReference type="Gene3D" id="3.30.1540.20">
    <property type="entry name" value="MutL, C-terminal domain, dimerisation subdomain"/>
    <property type="match status" value="1"/>
</dbReference>
<dbReference type="InterPro" id="IPR038973">
    <property type="entry name" value="MutL/Mlh/Pms-like"/>
</dbReference>
<comment type="similarity">
    <text evidence="1 4">Belongs to the DNA mismatch repair MutL/HexB family.</text>
</comment>
<dbReference type="Pfam" id="PF08676">
    <property type="entry name" value="MutL_C"/>
    <property type="match status" value="1"/>
</dbReference>
<evidence type="ECO:0000313" key="8">
    <source>
        <dbReference type="Proteomes" id="UP000187166"/>
    </source>
</evidence>
<organism evidence="7 8">
    <name type="scientific">Peptoniphilus porci</name>
    <dbReference type="NCBI Taxonomy" id="2652280"/>
    <lineage>
        <taxon>Bacteria</taxon>
        <taxon>Bacillati</taxon>
        <taxon>Bacillota</taxon>
        <taxon>Tissierellia</taxon>
        <taxon>Tissierellales</taxon>
        <taxon>Peptoniphilaceae</taxon>
        <taxon>Peptoniphilus</taxon>
    </lineage>
</organism>
<accession>A0A1U7LXS2</accession>
<keyword evidence="8" id="KW-1185">Reference proteome</keyword>
<dbReference type="CDD" id="cd00782">
    <property type="entry name" value="MutL_Trans"/>
    <property type="match status" value="1"/>
</dbReference>
<dbReference type="GO" id="GO:0016887">
    <property type="term" value="F:ATP hydrolysis activity"/>
    <property type="evidence" value="ECO:0007669"/>
    <property type="project" value="InterPro"/>
</dbReference>
<feature type="domain" description="MutL C-terminal dimerisation" evidence="5">
    <location>
        <begin position="444"/>
        <end position="587"/>
    </location>
</feature>
<dbReference type="InterPro" id="IPR020667">
    <property type="entry name" value="DNA_mismatch_repair_MutL"/>
</dbReference>
<dbReference type="InterPro" id="IPR042121">
    <property type="entry name" value="MutL_C_regsub"/>
</dbReference>
<dbReference type="PROSITE" id="PS00058">
    <property type="entry name" value="DNA_MISMATCH_REPAIR_1"/>
    <property type="match status" value="1"/>
</dbReference>
<dbReference type="InterPro" id="IPR037198">
    <property type="entry name" value="MutL_C_sf"/>
</dbReference>
<dbReference type="EMBL" id="MJIH01000001">
    <property type="protein sequence ID" value="OLR64222.1"/>
    <property type="molecule type" value="Genomic_DNA"/>
</dbReference>
<dbReference type="InterPro" id="IPR036890">
    <property type="entry name" value="HATPase_C_sf"/>
</dbReference>
<dbReference type="SUPFAM" id="SSF55874">
    <property type="entry name" value="ATPase domain of HSP90 chaperone/DNA topoisomerase II/histidine kinase"/>
    <property type="match status" value="1"/>
</dbReference>
<keyword evidence="2 4" id="KW-0227">DNA damage</keyword>
<dbReference type="NCBIfam" id="TIGR00585">
    <property type="entry name" value="mutl"/>
    <property type="match status" value="1"/>
</dbReference>
<dbReference type="InterPro" id="IPR014762">
    <property type="entry name" value="DNA_mismatch_repair_CS"/>
</dbReference>
<sequence>MMIRLLDEATISKIAAGEIIENPASIVKELVENSIDAGADNILIEIRGESTDFIKVSDNGSGFSEEDLNIAFLRHSTSKLEKIEDLEKIRTLGFRGEALASISNISKIKLMTKREEDLAGNSLVIENGKIIKKNKIGMPKGTTFVITDVFYNTPVRKKFLRKDLTEINNIIDTVQKIALSNNNIKFTLIKDGKTILNTGSDKDPINRIFSILGSEIASSLNEGSFESENYKIKGFFSDNKTFRSNRDSQYIFVNGRFIKNINISRAVEKKYHSLIPLNRYPVFVLYIDIDPKLIDVNIHPKKNEIKISNENILNAILTEIVEEVIYPNRSIREIEIKDKEENINVFDIFLDDDKPRDDSQSNESHTNLKSIWDLKNESQYKNYEDNLYNAFNEDAVLYKEDEVENNEVEKLEEKTLNQEIHEEKNFLFDNKKSQIDEKLLNTNIAGILFKTYILLENQRDGIIFVVDQHAAHERVNYEKFLHMYLNSEITSQILLKPEIIQLNQIEYDKILNYLDLFTKLGFKIENFGDNSVVLREVPMIFGLPTYVNFIRDIIDSLDKEISSNYEADLYEIMKKACKASVKSGDDLSEMEIESLIRDLKNCENPYTCPHGRPTIVEVSKHTISKLFLRE</sequence>
<dbReference type="GO" id="GO:0140664">
    <property type="term" value="F:ATP-dependent DNA damage sensor activity"/>
    <property type="evidence" value="ECO:0007669"/>
    <property type="project" value="InterPro"/>
</dbReference>
<evidence type="ECO:0000256" key="4">
    <source>
        <dbReference type="HAMAP-Rule" id="MF_00149"/>
    </source>
</evidence>
<dbReference type="PANTHER" id="PTHR10073">
    <property type="entry name" value="DNA MISMATCH REPAIR PROTEIN MLH, PMS, MUTL"/>
    <property type="match status" value="1"/>
</dbReference>
<gene>
    <name evidence="4" type="primary">mutL</name>
    <name evidence="7" type="ORF">BIV18_01005</name>
</gene>
<dbReference type="GO" id="GO:0032300">
    <property type="term" value="C:mismatch repair complex"/>
    <property type="evidence" value="ECO:0007669"/>
    <property type="project" value="InterPro"/>
</dbReference>
<dbReference type="GO" id="GO:0006298">
    <property type="term" value="P:mismatch repair"/>
    <property type="evidence" value="ECO:0007669"/>
    <property type="project" value="UniProtKB-UniRule"/>
</dbReference>
<feature type="domain" description="DNA mismatch repair protein S5" evidence="6">
    <location>
        <begin position="208"/>
        <end position="326"/>
    </location>
</feature>
<dbReference type="SUPFAM" id="SSF54211">
    <property type="entry name" value="Ribosomal protein S5 domain 2-like"/>
    <property type="match status" value="1"/>
</dbReference>
<evidence type="ECO:0000313" key="7">
    <source>
        <dbReference type="EMBL" id="OLR64222.1"/>
    </source>
</evidence>
<dbReference type="Gene3D" id="3.30.565.10">
    <property type="entry name" value="Histidine kinase-like ATPase, C-terminal domain"/>
    <property type="match status" value="1"/>
</dbReference>
<dbReference type="Pfam" id="PF01119">
    <property type="entry name" value="DNA_mis_repair"/>
    <property type="match status" value="1"/>
</dbReference>
<dbReference type="InterPro" id="IPR014790">
    <property type="entry name" value="MutL_C"/>
</dbReference>
<keyword evidence="3 4" id="KW-0234">DNA repair</keyword>
<dbReference type="Proteomes" id="UP000187166">
    <property type="component" value="Unassembled WGS sequence"/>
</dbReference>
<dbReference type="InterPro" id="IPR002099">
    <property type="entry name" value="MutL/Mlh/PMS"/>
</dbReference>
<comment type="function">
    <text evidence="4">This protein is involved in the repair of mismatches in DNA. It is required for dam-dependent methyl-directed DNA mismatch repair. May act as a 'molecular matchmaker', a protein that promotes the formation of a stable complex between two or more DNA-binding proteins in an ATP-dependent manner without itself being part of a final effector complex.</text>
</comment>
<dbReference type="SUPFAM" id="SSF118116">
    <property type="entry name" value="DNA mismatch repair protein MutL"/>
    <property type="match status" value="1"/>
</dbReference>
<dbReference type="InterPro" id="IPR042120">
    <property type="entry name" value="MutL_C_dimsub"/>
</dbReference>